<evidence type="ECO:0000256" key="2">
    <source>
        <dbReference type="SAM" id="MobiDB-lite"/>
    </source>
</evidence>
<dbReference type="PANTHER" id="PTHR31005">
    <property type="entry name" value="DUF4139 DOMAIN-CONTAINING PROTEIN"/>
    <property type="match status" value="1"/>
</dbReference>
<evidence type="ECO:0000313" key="4">
    <source>
        <dbReference type="EMBL" id="EPB74395.1"/>
    </source>
</evidence>
<dbReference type="InterPro" id="IPR025554">
    <property type="entry name" value="DUF4140"/>
</dbReference>
<keyword evidence="1" id="KW-0175">Coiled coil</keyword>
<dbReference type="EMBL" id="KE124944">
    <property type="protein sequence ID" value="EPB74395.1"/>
    <property type="molecule type" value="Genomic_DNA"/>
</dbReference>
<dbReference type="PANTHER" id="PTHR31005:SF10">
    <property type="entry name" value="DUF4140 DOMAIN-CONTAINING PROTEIN"/>
    <property type="match status" value="1"/>
</dbReference>
<proteinExistence type="predicted"/>
<dbReference type="AlphaFoldDB" id="A0A0D6LQS9"/>
<feature type="region of interest" description="Disordered" evidence="2">
    <location>
        <begin position="332"/>
        <end position="413"/>
    </location>
</feature>
<accession>A0A0D6LQS9</accession>
<feature type="domain" description="DUF4140" evidence="3">
    <location>
        <begin position="51"/>
        <end position="148"/>
    </location>
</feature>
<gene>
    <name evidence="4" type="ORF">ANCCEY_06516</name>
</gene>
<name>A0A0D6LQS9_9BILA</name>
<feature type="region of interest" description="Disordered" evidence="2">
    <location>
        <begin position="262"/>
        <end position="305"/>
    </location>
</feature>
<organism evidence="4 5">
    <name type="scientific">Ancylostoma ceylanicum</name>
    <dbReference type="NCBI Taxonomy" id="53326"/>
    <lineage>
        <taxon>Eukaryota</taxon>
        <taxon>Metazoa</taxon>
        <taxon>Ecdysozoa</taxon>
        <taxon>Nematoda</taxon>
        <taxon>Chromadorea</taxon>
        <taxon>Rhabditida</taxon>
        <taxon>Rhabditina</taxon>
        <taxon>Rhabditomorpha</taxon>
        <taxon>Strongyloidea</taxon>
        <taxon>Ancylostomatidae</taxon>
        <taxon>Ancylostomatinae</taxon>
        <taxon>Ancylostoma</taxon>
    </lineage>
</organism>
<feature type="compositionally biased region" description="Low complexity" evidence="2">
    <location>
        <begin position="348"/>
        <end position="359"/>
    </location>
</feature>
<dbReference type="InterPro" id="IPR011935">
    <property type="entry name" value="CHP02231"/>
</dbReference>
<feature type="compositionally biased region" description="Gly residues" evidence="2">
    <location>
        <begin position="360"/>
        <end position="371"/>
    </location>
</feature>
<feature type="compositionally biased region" description="Gly residues" evidence="2">
    <location>
        <begin position="332"/>
        <end position="344"/>
    </location>
</feature>
<feature type="compositionally biased region" description="Gly residues" evidence="2">
    <location>
        <begin position="286"/>
        <end position="304"/>
    </location>
</feature>
<evidence type="ECO:0000313" key="5">
    <source>
        <dbReference type="Proteomes" id="UP000054495"/>
    </source>
</evidence>
<dbReference type="Pfam" id="PF13600">
    <property type="entry name" value="DUF4140"/>
    <property type="match status" value="1"/>
</dbReference>
<feature type="coiled-coil region" evidence="1">
    <location>
        <begin position="225"/>
        <end position="252"/>
    </location>
</feature>
<protein>
    <recommendedName>
        <fullName evidence="3">DUF4140 domain-containing protein</fullName>
    </recommendedName>
</protein>
<reference evidence="4 5" key="1">
    <citation type="submission" date="2013-05" db="EMBL/GenBank/DDBJ databases">
        <title>Draft genome of the parasitic nematode Anyclostoma ceylanicum.</title>
        <authorList>
            <person name="Mitreva M."/>
        </authorList>
    </citation>
    <scope>NUCLEOTIDE SEQUENCE [LARGE SCALE GENOMIC DNA]</scope>
</reference>
<dbReference type="Proteomes" id="UP000054495">
    <property type="component" value="Unassembled WGS sequence"/>
</dbReference>
<evidence type="ECO:0000259" key="3">
    <source>
        <dbReference type="Pfam" id="PF13600"/>
    </source>
</evidence>
<evidence type="ECO:0000256" key="1">
    <source>
        <dbReference type="SAM" id="Coils"/>
    </source>
</evidence>
<feature type="compositionally biased region" description="Low complexity" evidence="2">
    <location>
        <begin position="262"/>
        <end position="284"/>
    </location>
</feature>
<sequence length="520" mass="54927">MGKVCRRATSCHEDEAINWKNLEAAMVEPWYEPTTQASLCFEAADLPTKSVVVYSDRAEVKRVVKASLAKGTNEIVIQNVSAVIERQSVRVDGRGALIQEVQYQEMPIDTEHEDEKIRALEREKLSVESERFAVEDEMSSLRKRIEVLDGVAGQIAAGPPSTSSSPSGSLPNMSRRHTVIGSTALQAPNQATPSLGFLTNDDALNNLAKFLSYYGETVSEMKTTLRIRQREWDKYSEKIEALERQIDQLRCGYEYDSVRRYSSPSGPLSPCGPGAPARPGLPGRPSGPGGPCGPGSPGGPGSPAGDGMVRTCPGCPGDPGCPSAPGFPGGPCGPGGPRNPGRPGGPCSPGAPGIPSGPFIPGGPGGPGGDGSHSKQKSSGLGLMSPEGASAPGAPGEPSFPGGPGGPGGPVPHEQHVLAARLLRLAMAAWRTDASWNNNDLLCNIRKTSELIDVNADPMDRRPWELACLYLLAHTVAYWAAASQPTYVCYLKVDGYFGRGSVSSLSAFEELLLERRDCVG</sequence>
<keyword evidence="5" id="KW-1185">Reference proteome</keyword>
<feature type="compositionally biased region" description="Low complexity" evidence="2">
    <location>
        <begin position="385"/>
        <end position="400"/>
    </location>
</feature>